<accession>A0A4P9W7U2</accession>
<evidence type="ECO:0000256" key="3">
    <source>
        <dbReference type="ARBA" id="ARBA00022692"/>
    </source>
</evidence>
<dbReference type="PANTHER" id="PTHR21346:SF10">
    <property type="entry name" value="TRANSMEMBRANE PROTEIN"/>
    <property type="match status" value="1"/>
</dbReference>
<keyword evidence="3" id="KW-0812">Transmembrane</keyword>
<evidence type="ECO:0000313" key="6">
    <source>
        <dbReference type="EMBL" id="RKO88561.1"/>
    </source>
</evidence>
<dbReference type="EMBL" id="KZ996637">
    <property type="protein sequence ID" value="RKO88561.1"/>
    <property type="molecule type" value="Genomic_DNA"/>
</dbReference>
<organism evidence="6 7">
    <name type="scientific">Blyttiomyces helicus</name>
    <dbReference type="NCBI Taxonomy" id="388810"/>
    <lineage>
        <taxon>Eukaryota</taxon>
        <taxon>Fungi</taxon>
        <taxon>Fungi incertae sedis</taxon>
        <taxon>Chytridiomycota</taxon>
        <taxon>Chytridiomycota incertae sedis</taxon>
        <taxon>Chytridiomycetes</taxon>
        <taxon>Chytridiomycetes incertae sedis</taxon>
        <taxon>Blyttiomyces</taxon>
    </lineage>
</organism>
<sequence>MTEPTPAPTPTTAPAPTSVEKLAQGVVKDVAALDLPSQFHLGPTTVTEIGFATIFGATAGFATKKLAKTAGFAIGVGFIGVQALSHADLIKVNWPRVESLIIGKVDQDSDGKLTSSDLQIATGRMIRNLTEDLPSSTGFAAAFFLGFRYG</sequence>
<keyword evidence="4" id="KW-1133">Transmembrane helix</keyword>
<gene>
    <name evidence="6" type="ORF">BDK51DRAFT_28059</name>
</gene>
<evidence type="ECO:0000313" key="7">
    <source>
        <dbReference type="Proteomes" id="UP000269721"/>
    </source>
</evidence>
<dbReference type="InterPro" id="IPR018247">
    <property type="entry name" value="EF_Hand_1_Ca_BS"/>
</dbReference>
<dbReference type="GO" id="GO:0016020">
    <property type="term" value="C:membrane"/>
    <property type="evidence" value="ECO:0007669"/>
    <property type="project" value="UniProtKB-SubCell"/>
</dbReference>
<evidence type="ECO:0000256" key="5">
    <source>
        <dbReference type="ARBA" id="ARBA00023136"/>
    </source>
</evidence>
<comment type="subcellular location">
    <subcellularLocation>
        <location evidence="1">Membrane</location>
    </subcellularLocation>
</comment>
<dbReference type="Pfam" id="PF04930">
    <property type="entry name" value="FUN14"/>
    <property type="match status" value="1"/>
</dbReference>
<name>A0A4P9W7U2_9FUNG</name>
<dbReference type="PANTHER" id="PTHR21346">
    <property type="entry name" value="FUN14 DOMAIN CONTAINING"/>
    <property type="match status" value="1"/>
</dbReference>
<dbReference type="OrthoDB" id="163794at2759"/>
<dbReference type="Proteomes" id="UP000269721">
    <property type="component" value="Unassembled WGS sequence"/>
</dbReference>
<evidence type="ECO:0000256" key="2">
    <source>
        <dbReference type="ARBA" id="ARBA00009160"/>
    </source>
</evidence>
<keyword evidence="5" id="KW-0472">Membrane</keyword>
<dbReference type="AlphaFoldDB" id="A0A4P9W7U2"/>
<evidence type="ECO:0000256" key="1">
    <source>
        <dbReference type="ARBA" id="ARBA00004370"/>
    </source>
</evidence>
<evidence type="ECO:0000256" key="4">
    <source>
        <dbReference type="ARBA" id="ARBA00022989"/>
    </source>
</evidence>
<dbReference type="InterPro" id="IPR007014">
    <property type="entry name" value="FUN14"/>
</dbReference>
<comment type="similarity">
    <text evidence="2">Belongs to the FUN14 family.</text>
</comment>
<protein>
    <submittedName>
        <fullName evidence="6">FUN14 family-domain-containing protein</fullName>
    </submittedName>
</protein>
<dbReference type="PROSITE" id="PS00018">
    <property type="entry name" value="EF_HAND_1"/>
    <property type="match status" value="1"/>
</dbReference>
<reference evidence="7" key="1">
    <citation type="journal article" date="2018" name="Nat. Microbiol.">
        <title>Leveraging single-cell genomics to expand the fungal tree of life.</title>
        <authorList>
            <person name="Ahrendt S.R."/>
            <person name="Quandt C.A."/>
            <person name="Ciobanu D."/>
            <person name="Clum A."/>
            <person name="Salamov A."/>
            <person name="Andreopoulos B."/>
            <person name="Cheng J.F."/>
            <person name="Woyke T."/>
            <person name="Pelin A."/>
            <person name="Henrissat B."/>
            <person name="Reynolds N.K."/>
            <person name="Benny G.L."/>
            <person name="Smith M.E."/>
            <person name="James T.Y."/>
            <person name="Grigoriev I.V."/>
        </authorList>
    </citation>
    <scope>NUCLEOTIDE SEQUENCE [LARGE SCALE GENOMIC DNA]</scope>
</reference>
<proteinExistence type="inferred from homology"/>
<keyword evidence="7" id="KW-1185">Reference proteome</keyword>